<organism evidence="1 2">
    <name type="scientific">Panaeolus cyanescens</name>
    <dbReference type="NCBI Taxonomy" id="181874"/>
    <lineage>
        <taxon>Eukaryota</taxon>
        <taxon>Fungi</taxon>
        <taxon>Dikarya</taxon>
        <taxon>Basidiomycota</taxon>
        <taxon>Agaricomycotina</taxon>
        <taxon>Agaricomycetes</taxon>
        <taxon>Agaricomycetidae</taxon>
        <taxon>Agaricales</taxon>
        <taxon>Agaricineae</taxon>
        <taxon>Galeropsidaceae</taxon>
        <taxon>Panaeolus</taxon>
    </lineage>
</organism>
<evidence type="ECO:0000313" key="2">
    <source>
        <dbReference type="Proteomes" id="UP000284842"/>
    </source>
</evidence>
<dbReference type="PANTHER" id="PTHR23409">
    <property type="entry name" value="RIBONUCLEOSIDE-DIPHOSPHATE REDUCTASE SMALL CHAIN"/>
    <property type="match status" value="1"/>
</dbReference>
<dbReference type="GO" id="GO:0009263">
    <property type="term" value="P:deoxyribonucleotide biosynthetic process"/>
    <property type="evidence" value="ECO:0007669"/>
    <property type="project" value="InterPro"/>
</dbReference>
<dbReference type="InterPro" id="IPR012348">
    <property type="entry name" value="RNR-like"/>
</dbReference>
<dbReference type="InterPro" id="IPR000358">
    <property type="entry name" value="RNR_small_fam"/>
</dbReference>
<accession>A0A409WWC1</accession>
<protein>
    <submittedName>
        <fullName evidence="1">Uncharacterized protein</fullName>
    </submittedName>
</protein>
<comment type="caution">
    <text evidence="1">The sequence shown here is derived from an EMBL/GenBank/DDBJ whole genome shotgun (WGS) entry which is preliminary data.</text>
</comment>
<reference evidence="1 2" key="1">
    <citation type="journal article" date="2018" name="Evol. Lett.">
        <title>Horizontal gene cluster transfer increased hallucinogenic mushroom diversity.</title>
        <authorList>
            <person name="Reynolds H.T."/>
            <person name="Vijayakumar V."/>
            <person name="Gluck-Thaler E."/>
            <person name="Korotkin H.B."/>
            <person name="Matheny P.B."/>
            <person name="Slot J.C."/>
        </authorList>
    </citation>
    <scope>NUCLEOTIDE SEQUENCE [LARGE SCALE GENOMIC DNA]</scope>
    <source>
        <strain evidence="1 2">2629</strain>
    </source>
</reference>
<dbReference type="InterPro" id="IPR009078">
    <property type="entry name" value="Ferritin-like_SF"/>
</dbReference>
<dbReference type="EMBL" id="NHTK01005115">
    <property type="protein sequence ID" value="PPQ82769.1"/>
    <property type="molecule type" value="Genomic_DNA"/>
</dbReference>
<dbReference type="OrthoDB" id="2936817at2759"/>
<dbReference type="GO" id="GO:0016491">
    <property type="term" value="F:oxidoreductase activity"/>
    <property type="evidence" value="ECO:0007669"/>
    <property type="project" value="InterPro"/>
</dbReference>
<dbReference type="STRING" id="181874.A0A409WWC1"/>
<name>A0A409WWC1_9AGAR</name>
<dbReference type="SUPFAM" id="SSF47240">
    <property type="entry name" value="Ferritin-like"/>
    <property type="match status" value="1"/>
</dbReference>
<dbReference type="PANTHER" id="PTHR23409:SF18">
    <property type="entry name" value="RIBONUCLEOSIDE-DIPHOSPHATE REDUCTASE SUBUNIT M2"/>
    <property type="match status" value="1"/>
</dbReference>
<keyword evidence="2" id="KW-1185">Reference proteome</keyword>
<dbReference type="AlphaFoldDB" id="A0A409WWC1"/>
<proteinExistence type="predicted"/>
<evidence type="ECO:0000313" key="1">
    <source>
        <dbReference type="EMBL" id="PPQ82769.1"/>
    </source>
</evidence>
<gene>
    <name evidence="1" type="ORF">CVT24_009829</name>
</gene>
<dbReference type="Proteomes" id="UP000284842">
    <property type="component" value="Unassembled WGS sequence"/>
</dbReference>
<dbReference type="Pfam" id="PF00268">
    <property type="entry name" value="Ribonuc_red_sm"/>
    <property type="match status" value="1"/>
</dbReference>
<feature type="non-terminal residue" evidence="1">
    <location>
        <position position="97"/>
    </location>
</feature>
<dbReference type="InParanoid" id="A0A409WWC1"/>
<dbReference type="Gene3D" id="1.10.620.20">
    <property type="entry name" value="Ribonucleotide Reductase, subunit A"/>
    <property type="match status" value="1"/>
</dbReference>
<sequence length="97" mass="11405">MSNLHSQNEPILQENPARFVLFPIKYHEIWAFYKRAQACSWTVEEIDMAQDKHDWLRLDTNERKFILHILGFFAGSDGIVNENLVERFASEVQIPEA</sequence>